<organism evidence="1 2">
    <name type="scientific">Araneus ventricosus</name>
    <name type="common">Orbweaver spider</name>
    <name type="synonym">Epeira ventricosa</name>
    <dbReference type="NCBI Taxonomy" id="182803"/>
    <lineage>
        <taxon>Eukaryota</taxon>
        <taxon>Metazoa</taxon>
        <taxon>Ecdysozoa</taxon>
        <taxon>Arthropoda</taxon>
        <taxon>Chelicerata</taxon>
        <taxon>Arachnida</taxon>
        <taxon>Araneae</taxon>
        <taxon>Araneomorphae</taxon>
        <taxon>Entelegynae</taxon>
        <taxon>Araneoidea</taxon>
        <taxon>Araneidae</taxon>
        <taxon>Araneus</taxon>
    </lineage>
</organism>
<gene>
    <name evidence="1" type="ORF">AVEN_131257_1</name>
</gene>
<keyword evidence="2" id="KW-1185">Reference proteome</keyword>
<dbReference type="OrthoDB" id="8197512at2759"/>
<dbReference type="AlphaFoldDB" id="A0A4Y2LUX4"/>
<proteinExistence type="predicted"/>
<evidence type="ECO:0000313" key="1">
    <source>
        <dbReference type="EMBL" id="GBN17316.1"/>
    </source>
</evidence>
<evidence type="ECO:0000313" key="2">
    <source>
        <dbReference type="Proteomes" id="UP000499080"/>
    </source>
</evidence>
<dbReference type="Proteomes" id="UP000499080">
    <property type="component" value="Unassembled WGS sequence"/>
</dbReference>
<sequence>MDNRKPDLIAKKDGKILVIDAQIVGEAVDLERANNRKISYYRDNVELDLAIQVQHGSPNINYLSATLLGSSAHRGSFSVGLNSNNIDKVHLSQEVAPTLPSVRAVSSACPTVGVTPLFRCDAYAQESRIKIGLGVHKRRKHAVDANSDIDTVLTKSRWSEEEALMLAKAEAELIKRGGVRFMNQELEGQDDFPAEEDRCHQPR</sequence>
<name>A0A4Y2LUX4_ARAVE</name>
<dbReference type="EMBL" id="BGPR01006245">
    <property type="protein sequence ID" value="GBN17316.1"/>
    <property type="molecule type" value="Genomic_DNA"/>
</dbReference>
<accession>A0A4Y2LUX4</accession>
<reference evidence="1 2" key="1">
    <citation type="journal article" date="2019" name="Sci. Rep.">
        <title>Orb-weaving spider Araneus ventricosus genome elucidates the spidroin gene catalogue.</title>
        <authorList>
            <person name="Kono N."/>
            <person name="Nakamura H."/>
            <person name="Ohtoshi R."/>
            <person name="Moran D.A.P."/>
            <person name="Shinohara A."/>
            <person name="Yoshida Y."/>
            <person name="Fujiwara M."/>
            <person name="Mori M."/>
            <person name="Tomita M."/>
            <person name="Arakawa K."/>
        </authorList>
    </citation>
    <scope>NUCLEOTIDE SEQUENCE [LARGE SCALE GENOMIC DNA]</scope>
</reference>
<comment type="caution">
    <text evidence="1">The sequence shown here is derived from an EMBL/GenBank/DDBJ whole genome shotgun (WGS) entry which is preliminary data.</text>
</comment>
<protein>
    <submittedName>
        <fullName evidence="1">Uncharacterized protein</fullName>
    </submittedName>
</protein>